<dbReference type="SMART" id="SM00353">
    <property type="entry name" value="HLH"/>
    <property type="match status" value="1"/>
</dbReference>
<dbReference type="GO" id="GO:0005634">
    <property type="term" value="C:nucleus"/>
    <property type="evidence" value="ECO:0007669"/>
    <property type="project" value="UniProtKB-SubCell"/>
</dbReference>
<dbReference type="SUPFAM" id="SSF158457">
    <property type="entry name" value="Orange domain-like"/>
    <property type="match status" value="1"/>
</dbReference>
<dbReference type="SMART" id="SM00511">
    <property type="entry name" value="ORANGE"/>
    <property type="match status" value="1"/>
</dbReference>
<keyword evidence="5" id="KW-0539">Nucleus</keyword>
<dbReference type="InterPro" id="IPR011598">
    <property type="entry name" value="bHLH_dom"/>
</dbReference>
<dbReference type="GO" id="GO:0006355">
    <property type="term" value="P:regulation of DNA-templated transcription"/>
    <property type="evidence" value="ECO:0007669"/>
    <property type="project" value="InterPro"/>
</dbReference>
<dbReference type="GO" id="GO:0046983">
    <property type="term" value="F:protein dimerization activity"/>
    <property type="evidence" value="ECO:0007669"/>
    <property type="project" value="InterPro"/>
</dbReference>
<dbReference type="EMBL" id="WIXP02000015">
    <property type="protein sequence ID" value="KAF6199417.1"/>
    <property type="molecule type" value="Genomic_DNA"/>
</dbReference>
<dbReference type="Pfam" id="PF00010">
    <property type="entry name" value="HLH"/>
    <property type="match status" value="1"/>
</dbReference>
<dbReference type="FunFam" id="4.10.280.10:FF:000079">
    <property type="entry name" value="CLUMA_CG001539, isoform A"/>
    <property type="match status" value="1"/>
</dbReference>
<evidence type="ECO:0000256" key="4">
    <source>
        <dbReference type="ARBA" id="ARBA00023163"/>
    </source>
</evidence>
<dbReference type="SUPFAM" id="SSF47459">
    <property type="entry name" value="HLH, helix-loop-helix DNA-binding domain"/>
    <property type="match status" value="1"/>
</dbReference>
<dbReference type="Pfam" id="PF07527">
    <property type="entry name" value="Hairy_orange"/>
    <property type="match status" value="1"/>
</dbReference>
<keyword evidence="2" id="KW-0805">Transcription regulation</keyword>
<dbReference type="InterPro" id="IPR050370">
    <property type="entry name" value="HES_HEY"/>
</dbReference>
<feature type="region of interest" description="Disordered" evidence="6">
    <location>
        <begin position="220"/>
        <end position="314"/>
    </location>
</feature>
<dbReference type="GO" id="GO:0003677">
    <property type="term" value="F:DNA binding"/>
    <property type="evidence" value="ECO:0007669"/>
    <property type="project" value="UniProtKB-KW"/>
</dbReference>
<evidence type="ECO:0000256" key="2">
    <source>
        <dbReference type="ARBA" id="ARBA00023015"/>
    </source>
</evidence>
<evidence type="ECO:0000256" key="3">
    <source>
        <dbReference type="ARBA" id="ARBA00023125"/>
    </source>
</evidence>
<evidence type="ECO:0000313" key="8">
    <source>
        <dbReference type="Proteomes" id="UP000466442"/>
    </source>
</evidence>
<dbReference type="Gene3D" id="6.10.250.980">
    <property type="match status" value="1"/>
</dbReference>
<keyword evidence="3" id="KW-0238">DNA-binding</keyword>
<reference evidence="7" key="1">
    <citation type="journal article" date="2021" name="Mol. Ecol. Resour.">
        <title>Apolygus lucorum genome provides insights into omnivorousness and mesophyll feeding.</title>
        <authorList>
            <person name="Liu Y."/>
            <person name="Liu H."/>
            <person name="Wang H."/>
            <person name="Huang T."/>
            <person name="Liu B."/>
            <person name="Yang B."/>
            <person name="Yin L."/>
            <person name="Li B."/>
            <person name="Zhang Y."/>
            <person name="Zhang S."/>
            <person name="Jiang F."/>
            <person name="Zhang X."/>
            <person name="Ren Y."/>
            <person name="Wang B."/>
            <person name="Wang S."/>
            <person name="Lu Y."/>
            <person name="Wu K."/>
            <person name="Fan W."/>
            <person name="Wang G."/>
        </authorList>
    </citation>
    <scope>NUCLEOTIDE SEQUENCE</scope>
    <source>
        <strain evidence="7">12Hb</strain>
    </source>
</reference>
<dbReference type="PROSITE" id="PS50888">
    <property type="entry name" value="BHLH"/>
    <property type="match status" value="1"/>
</dbReference>
<dbReference type="InterPro" id="IPR003650">
    <property type="entry name" value="Orange_dom"/>
</dbReference>
<dbReference type="AlphaFoldDB" id="A0A6A4IZT2"/>
<accession>A0A6A4IZT2</accession>
<proteinExistence type="predicted"/>
<dbReference type="Proteomes" id="UP000466442">
    <property type="component" value="Unassembled WGS sequence"/>
</dbReference>
<name>A0A6A4IZT2_APOLU</name>
<comment type="subcellular location">
    <subcellularLocation>
        <location evidence="1">Nucleus</location>
    </subcellularLocation>
</comment>
<evidence type="ECO:0000256" key="1">
    <source>
        <dbReference type="ARBA" id="ARBA00004123"/>
    </source>
</evidence>
<organism evidence="7 8">
    <name type="scientific">Apolygus lucorum</name>
    <name type="common">Small green plant bug</name>
    <name type="synonym">Lygocoris lucorum</name>
    <dbReference type="NCBI Taxonomy" id="248454"/>
    <lineage>
        <taxon>Eukaryota</taxon>
        <taxon>Metazoa</taxon>
        <taxon>Ecdysozoa</taxon>
        <taxon>Arthropoda</taxon>
        <taxon>Hexapoda</taxon>
        <taxon>Insecta</taxon>
        <taxon>Pterygota</taxon>
        <taxon>Neoptera</taxon>
        <taxon>Paraneoptera</taxon>
        <taxon>Hemiptera</taxon>
        <taxon>Heteroptera</taxon>
        <taxon>Panheteroptera</taxon>
        <taxon>Cimicomorpha</taxon>
        <taxon>Miridae</taxon>
        <taxon>Mirini</taxon>
        <taxon>Apolygus</taxon>
    </lineage>
</organism>
<dbReference type="Gene3D" id="4.10.280.10">
    <property type="entry name" value="Helix-loop-helix DNA-binding domain"/>
    <property type="match status" value="1"/>
</dbReference>
<sequence>MNFLPIASTPKLLSLHINAMVKPSLDRDPPALLLAGEPPDLPERRRIREDPLSHRIIEKRRRDRMNSCLADLSRLIPHEYMKKGRGRVEKTEIIEMAIRRIKHLMSHAPCQEAECRSEDMDTSVVPPIISDGLQGVPSVPAPASLNGSQCSSTADTLADSYRLGFAECLNETVHFLVQVEGLMVADPLCTRLRSHLTNHCDNILQNESIRSRLCCPNGLGDEKPSLQNRSTPPPPSMHPANSHPQEVPDHVDGRLHDLSYSNSLRAHENHRPPQACGACAQHESSSDASTGGHTNNLSPTSWNSEKPLDDAIPPQSTYKFKHRIQKRFEKTEMVSGTDSRMMPSTVTPSTLVPIFALAPSGCHYYASWIEAGAIPSYMSFATDSNRSSRWLSAHSVTISVDFSLSRSGSYTDNSVEMTTLPDDTQLSWICSSLTLQSEQKGFFQTYAENVMASGGQEWLTSFAKSKIDKDRILCCLNHPKVPALLSRQ</sequence>
<evidence type="ECO:0000313" key="7">
    <source>
        <dbReference type="EMBL" id="KAF6199417.1"/>
    </source>
</evidence>
<keyword evidence="8" id="KW-1185">Reference proteome</keyword>
<keyword evidence="4" id="KW-0804">Transcription</keyword>
<gene>
    <name evidence="7" type="ORF">GE061_007443</name>
</gene>
<feature type="compositionally biased region" description="Polar residues" evidence="6">
    <location>
        <begin position="282"/>
        <end position="304"/>
    </location>
</feature>
<comment type="caution">
    <text evidence="7">The sequence shown here is derived from an EMBL/GenBank/DDBJ whole genome shotgun (WGS) entry which is preliminary data.</text>
</comment>
<protein>
    <submittedName>
        <fullName evidence="7">Uncharacterized protein</fullName>
    </submittedName>
</protein>
<feature type="compositionally biased region" description="Basic and acidic residues" evidence="6">
    <location>
        <begin position="246"/>
        <end position="257"/>
    </location>
</feature>
<dbReference type="PROSITE" id="PS51054">
    <property type="entry name" value="ORANGE"/>
    <property type="match status" value="1"/>
</dbReference>
<dbReference type="PANTHER" id="PTHR10985">
    <property type="entry name" value="BASIC HELIX-LOOP-HELIX TRANSCRIPTION FACTOR, HES-RELATED"/>
    <property type="match status" value="1"/>
</dbReference>
<dbReference type="OrthoDB" id="6371181at2759"/>
<dbReference type="InterPro" id="IPR036638">
    <property type="entry name" value="HLH_DNA-bd_sf"/>
</dbReference>
<evidence type="ECO:0000256" key="6">
    <source>
        <dbReference type="SAM" id="MobiDB-lite"/>
    </source>
</evidence>
<evidence type="ECO:0000256" key="5">
    <source>
        <dbReference type="ARBA" id="ARBA00023242"/>
    </source>
</evidence>